<comment type="caution">
    <text evidence="1">The sequence shown here is derived from an EMBL/GenBank/DDBJ whole genome shotgun (WGS) entry which is preliminary data.</text>
</comment>
<dbReference type="Proteomes" id="UP000309997">
    <property type="component" value="Unassembled WGS sequence"/>
</dbReference>
<sequence length="90" mass="9725">MQSTSHQDKGNAITSLATNTDEMSSEESDSSGETDTDSSDETDTDESASDSSDESQLKPYDLGDVNPINSSTVHKQPCLNFASRIAYVHY</sequence>
<evidence type="ECO:0000313" key="2">
    <source>
        <dbReference type="Proteomes" id="UP000309997"/>
    </source>
</evidence>
<proteinExistence type="predicted"/>
<keyword evidence="2" id="KW-1185">Reference proteome</keyword>
<reference evidence="1 2" key="1">
    <citation type="journal article" date="2024" name="Plant Biotechnol. J.">
        <title>Genome and CRISPR/Cas9 system of a widespread forest tree (Populus alba) in the world.</title>
        <authorList>
            <person name="Liu Y.J."/>
            <person name="Jiang P.F."/>
            <person name="Han X.M."/>
            <person name="Li X.Y."/>
            <person name="Wang H.M."/>
            <person name="Wang Y.J."/>
            <person name="Wang X.X."/>
            <person name="Zeng Q.Y."/>
        </authorList>
    </citation>
    <scope>NUCLEOTIDE SEQUENCE [LARGE SCALE GENOMIC DNA]</scope>
    <source>
        <strain evidence="2">cv. PAL-ZL1</strain>
    </source>
</reference>
<evidence type="ECO:0000313" key="1">
    <source>
        <dbReference type="EMBL" id="KAL3598000.1"/>
    </source>
</evidence>
<gene>
    <name evidence="1" type="ORF">D5086_005918</name>
</gene>
<accession>A0ACC4CJM0</accession>
<organism evidence="1 2">
    <name type="scientific">Populus alba</name>
    <name type="common">White poplar</name>
    <dbReference type="NCBI Taxonomy" id="43335"/>
    <lineage>
        <taxon>Eukaryota</taxon>
        <taxon>Viridiplantae</taxon>
        <taxon>Streptophyta</taxon>
        <taxon>Embryophyta</taxon>
        <taxon>Tracheophyta</taxon>
        <taxon>Spermatophyta</taxon>
        <taxon>Magnoliopsida</taxon>
        <taxon>eudicotyledons</taxon>
        <taxon>Gunneridae</taxon>
        <taxon>Pentapetalae</taxon>
        <taxon>rosids</taxon>
        <taxon>fabids</taxon>
        <taxon>Malpighiales</taxon>
        <taxon>Salicaceae</taxon>
        <taxon>Saliceae</taxon>
        <taxon>Populus</taxon>
    </lineage>
</organism>
<dbReference type="EMBL" id="RCHU02000003">
    <property type="protein sequence ID" value="KAL3598000.1"/>
    <property type="molecule type" value="Genomic_DNA"/>
</dbReference>
<name>A0ACC4CJM0_POPAL</name>
<protein>
    <submittedName>
        <fullName evidence="1">Uncharacterized protein</fullName>
    </submittedName>
</protein>